<dbReference type="Gene3D" id="3.30.530.20">
    <property type="match status" value="1"/>
</dbReference>
<feature type="domain" description="Activator of Hsp90 ATPase homologue 1/2-like C-terminal" evidence="2">
    <location>
        <begin position="17"/>
        <end position="128"/>
    </location>
</feature>
<dbReference type="InterPro" id="IPR023393">
    <property type="entry name" value="START-like_dom_sf"/>
</dbReference>
<reference evidence="3 4" key="1">
    <citation type="journal article" date="2019" name="Sci. Rep.">
        <title>Extended insight into the Mycobacterium chelonae-abscessus complex through whole genome sequencing of Mycobacterium salmoniphilum outbreak and Mycobacterium salmoniphilum-like strains.</title>
        <authorList>
            <person name="Behra P.R.K."/>
            <person name="Das S."/>
            <person name="Pettersson B.M.F."/>
            <person name="Shirreff L."/>
            <person name="DuCote T."/>
            <person name="Jacobsson K.G."/>
            <person name="Ennis D.G."/>
            <person name="Kirsebom L.A."/>
        </authorList>
    </citation>
    <scope>NUCLEOTIDE SEQUENCE [LARGE SCALE GENOMIC DNA]</scope>
    <source>
        <strain evidence="3 4">DE 4585</strain>
    </source>
</reference>
<gene>
    <name evidence="3" type="ORF">DE4585_01771</name>
</gene>
<evidence type="ECO:0000256" key="1">
    <source>
        <dbReference type="ARBA" id="ARBA00006817"/>
    </source>
</evidence>
<dbReference type="AlphaFoldDB" id="A0A4R8S446"/>
<proteinExistence type="inferred from homology"/>
<organism evidence="3 4">
    <name type="scientific">Mycobacteroides salmoniphilum</name>
    <dbReference type="NCBI Taxonomy" id="404941"/>
    <lineage>
        <taxon>Bacteria</taxon>
        <taxon>Bacillati</taxon>
        <taxon>Actinomycetota</taxon>
        <taxon>Actinomycetes</taxon>
        <taxon>Mycobacteriales</taxon>
        <taxon>Mycobacteriaceae</taxon>
        <taxon>Mycobacteroides</taxon>
    </lineage>
</organism>
<dbReference type="EMBL" id="PECH01000006">
    <property type="protein sequence ID" value="TDZ82978.1"/>
    <property type="molecule type" value="Genomic_DNA"/>
</dbReference>
<comment type="similarity">
    <text evidence="1">Belongs to the AHA1 family.</text>
</comment>
<dbReference type="Pfam" id="PF08327">
    <property type="entry name" value="AHSA1"/>
    <property type="match status" value="1"/>
</dbReference>
<protein>
    <recommendedName>
        <fullName evidence="2">Activator of Hsp90 ATPase homologue 1/2-like C-terminal domain-containing protein</fullName>
    </recommendedName>
</protein>
<sequence length="151" mass="16859">MSAGAHHSLTLGQFYPHPPEIVWPTLISEEFILDHWAQELGGPLIARTGLSVELKTFPIPGISPSGLLDCEFLDIQPNERLMFRITGVNAAPSTLTGSWTLASQGRGTYLSFTLAGFATDQRSHQFARRLITLAVDHLLRRIRQHFDDQPR</sequence>
<comment type="caution">
    <text evidence="3">The sequence shown here is derived from an EMBL/GenBank/DDBJ whole genome shotgun (WGS) entry which is preliminary data.</text>
</comment>
<accession>A0A4R8S446</accession>
<dbReference type="SUPFAM" id="SSF55961">
    <property type="entry name" value="Bet v1-like"/>
    <property type="match status" value="1"/>
</dbReference>
<name>A0A4R8S446_9MYCO</name>
<dbReference type="RefSeq" id="WP_134065823.1">
    <property type="nucleotide sequence ID" value="NZ_PECG01000009.1"/>
</dbReference>
<dbReference type="Proteomes" id="UP000295117">
    <property type="component" value="Unassembled WGS sequence"/>
</dbReference>
<evidence type="ECO:0000313" key="4">
    <source>
        <dbReference type="Proteomes" id="UP000295117"/>
    </source>
</evidence>
<evidence type="ECO:0000259" key="2">
    <source>
        <dbReference type="Pfam" id="PF08327"/>
    </source>
</evidence>
<dbReference type="CDD" id="cd07814">
    <property type="entry name" value="SRPBCC_CalC_Aha1-like"/>
    <property type="match status" value="1"/>
</dbReference>
<evidence type="ECO:0000313" key="3">
    <source>
        <dbReference type="EMBL" id="TDZ82978.1"/>
    </source>
</evidence>
<dbReference type="InterPro" id="IPR013538">
    <property type="entry name" value="ASHA1/2-like_C"/>
</dbReference>